<name>A0ABY4W424_9PROT</name>
<dbReference type="Gene3D" id="1.10.1040.50">
    <property type="match status" value="1"/>
</dbReference>
<dbReference type="PANTHER" id="PTHR48075:SF7">
    <property type="entry name" value="3-HYDROXYACYL-COA DEHYDROGENASE-RELATED"/>
    <property type="match status" value="1"/>
</dbReference>
<dbReference type="InterPro" id="IPR006176">
    <property type="entry name" value="3-OHacyl-CoA_DH_NAD-bd"/>
</dbReference>
<evidence type="ECO:0000256" key="5">
    <source>
        <dbReference type="ARBA" id="ARBA00023027"/>
    </source>
</evidence>
<proteinExistence type="predicted"/>
<evidence type="ECO:0000313" key="11">
    <source>
        <dbReference type="Proteomes" id="UP001056291"/>
    </source>
</evidence>
<keyword evidence="5" id="KW-0520">NAD</keyword>
<keyword evidence="2" id="KW-0276">Fatty acid metabolism</keyword>
<accession>A0ABY4W424</accession>
<evidence type="ECO:0000256" key="6">
    <source>
        <dbReference type="ARBA" id="ARBA00023098"/>
    </source>
</evidence>
<dbReference type="EMBL" id="CP098747">
    <property type="protein sequence ID" value="USG61788.1"/>
    <property type="molecule type" value="Genomic_DNA"/>
</dbReference>
<evidence type="ECO:0000259" key="9">
    <source>
        <dbReference type="Pfam" id="PF02737"/>
    </source>
</evidence>
<dbReference type="SUPFAM" id="SSF51735">
    <property type="entry name" value="NAD(P)-binding Rossmann-fold domains"/>
    <property type="match status" value="1"/>
</dbReference>
<evidence type="ECO:0000313" key="10">
    <source>
        <dbReference type="EMBL" id="USG61788.1"/>
    </source>
</evidence>
<keyword evidence="4" id="KW-0560">Oxidoreductase</keyword>
<dbReference type="InterPro" id="IPR001753">
    <property type="entry name" value="Enoyl-CoA_hydra/iso"/>
</dbReference>
<evidence type="ECO:0000256" key="7">
    <source>
        <dbReference type="ARBA" id="ARBA00049556"/>
    </source>
</evidence>
<gene>
    <name evidence="10" type="ORF">NBZ79_02225</name>
</gene>
<dbReference type="SUPFAM" id="SSF48179">
    <property type="entry name" value="6-phosphogluconate dehydrogenase C-terminal domain-like"/>
    <property type="match status" value="2"/>
</dbReference>
<dbReference type="InterPro" id="IPR036291">
    <property type="entry name" value="NAD(P)-bd_dom_sf"/>
</dbReference>
<dbReference type="InterPro" id="IPR029045">
    <property type="entry name" value="ClpP/crotonase-like_dom_sf"/>
</dbReference>
<keyword evidence="11" id="KW-1185">Reference proteome</keyword>
<dbReference type="CDD" id="cd06558">
    <property type="entry name" value="crotonase-like"/>
    <property type="match status" value="1"/>
</dbReference>
<keyword evidence="6" id="KW-0443">Lipid metabolism</keyword>
<dbReference type="InterPro" id="IPR006108">
    <property type="entry name" value="3HC_DH_C"/>
</dbReference>
<dbReference type="Pfam" id="PF00725">
    <property type="entry name" value="3HCDH"/>
    <property type="match status" value="1"/>
</dbReference>
<dbReference type="Pfam" id="PF02737">
    <property type="entry name" value="3HCDH_N"/>
    <property type="match status" value="1"/>
</dbReference>
<keyword evidence="3" id="KW-0442">Lipid degradation</keyword>
<dbReference type="PANTHER" id="PTHR48075">
    <property type="entry name" value="3-HYDROXYACYL-COA DEHYDROGENASE FAMILY PROTEIN"/>
    <property type="match status" value="1"/>
</dbReference>
<dbReference type="Gene3D" id="3.40.50.720">
    <property type="entry name" value="NAD(P)-binding Rossmann-like Domain"/>
    <property type="match status" value="1"/>
</dbReference>
<evidence type="ECO:0000256" key="2">
    <source>
        <dbReference type="ARBA" id="ARBA00022832"/>
    </source>
</evidence>
<comment type="pathway">
    <text evidence="1">Lipid metabolism; fatty acid beta-oxidation.</text>
</comment>
<dbReference type="InterPro" id="IPR008927">
    <property type="entry name" value="6-PGluconate_DH-like_C_sf"/>
</dbReference>
<protein>
    <submittedName>
        <fullName evidence="10">3-hydroxyacyl-CoA dehydrogenase/enoyl-CoA hydratase family protein</fullName>
    </submittedName>
</protein>
<reference evidence="10" key="1">
    <citation type="submission" date="2022-06" db="EMBL/GenBank/DDBJ databases">
        <title>Sneathiella actinostolidae sp. nov., isolated from a sea anemonein the Western Pacific Ocean.</title>
        <authorList>
            <person name="Wei M.J."/>
        </authorList>
    </citation>
    <scope>NUCLEOTIDE SEQUENCE</scope>
    <source>
        <strain evidence="10">PHK-P5</strain>
    </source>
</reference>
<evidence type="ECO:0000256" key="3">
    <source>
        <dbReference type="ARBA" id="ARBA00022963"/>
    </source>
</evidence>
<organism evidence="10 11">
    <name type="scientific">Sneathiella marina</name>
    <dbReference type="NCBI Taxonomy" id="2950108"/>
    <lineage>
        <taxon>Bacteria</taxon>
        <taxon>Pseudomonadati</taxon>
        <taxon>Pseudomonadota</taxon>
        <taxon>Alphaproteobacteria</taxon>
        <taxon>Sneathiellales</taxon>
        <taxon>Sneathiellaceae</taxon>
        <taxon>Sneathiella</taxon>
    </lineage>
</organism>
<dbReference type="RefSeq" id="WP_251935016.1">
    <property type="nucleotide sequence ID" value="NZ_CP098747.1"/>
</dbReference>
<feature type="domain" description="3-hydroxyacyl-CoA dehydrogenase C-terminal" evidence="8">
    <location>
        <begin position="191"/>
        <end position="296"/>
    </location>
</feature>
<evidence type="ECO:0000259" key="8">
    <source>
        <dbReference type="Pfam" id="PF00725"/>
    </source>
</evidence>
<dbReference type="Gene3D" id="3.90.226.10">
    <property type="entry name" value="2-enoyl-CoA Hydratase, Chain A, domain 1"/>
    <property type="match status" value="1"/>
</dbReference>
<dbReference type="Pfam" id="PF00378">
    <property type="entry name" value="ECH_1"/>
    <property type="match status" value="1"/>
</dbReference>
<dbReference type="Proteomes" id="UP001056291">
    <property type="component" value="Chromosome"/>
</dbReference>
<dbReference type="SUPFAM" id="SSF52096">
    <property type="entry name" value="ClpP/crotonase"/>
    <property type="match status" value="1"/>
</dbReference>
<feature type="domain" description="3-hydroxyacyl-CoA dehydrogenase NAD binding" evidence="9">
    <location>
        <begin position="5"/>
        <end position="188"/>
    </location>
</feature>
<evidence type="ECO:0000256" key="1">
    <source>
        <dbReference type="ARBA" id="ARBA00005005"/>
    </source>
</evidence>
<comment type="catalytic activity">
    <reaction evidence="7">
        <text>a (3S)-3-hydroxyacyl-CoA + NAD(+) = a 3-oxoacyl-CoA + NADH + H(+)</text>
        <dbReference type="Rhea" id="RHEA:22432"/>
        <dbReference type="ChEBI" id="CHEBI:15378"/>
        <dbReference type="ChEBI" id="CHEBI:57318"/>
        <dbReference type="ChEBI" id="CHEBI:57540"/>
        <dbReference type="ChEBI" id="CHEBI:57945"/>
        <dbReference type="ChEBI" id="CHEBI:90726"/>
        <dbReference type="EC" id="1.1.1.35"/>
    </reaction>
</comment>
<evidence type="ECO:0000256" key="4">
    <source>
        <dbReference type="ARBA" id="ARBA00023002"/>
    </source>
</evidence>
<sequence>MAIEKVAVIGAGVMGAAIAAHVTNAGYPVVLLDIVPEGAKNRNMLAEGAVATMLKTKPAPFMHKKNARLVATGNLEDNLDMVADCDWIVEAIIEHPGLKQDLYKRLETVRKAGSIVSSNTSTIPLKTLMDGLPESIQQDFAITHFFNPPRYMRLFELVGGQHTRKEVLDDLRQFADVALGKEVVDCYDTPGFIGNRVGIYWSSVAIRAAYDLGLTVEEADAVCGKPMGIPSTGIFGLGDLTGIDLGPKVTASMLAELPKSDPFPQEYDENHPMNAMISTMIADGYTGRKGKGGFYRINKEGGKKTKEARNLQTGEYAKAAKPQLGSVKAAKKGLQALVEFDDKGAEYAWTILSKVITYAASLVGEIADDIIAIDLAMKTGYAWKYGPFEQLDQLGNQYFVDRLTAEGLRVPEFLKKVGDRPLFKEEGTDAYYMTAEGEYAVVPVVDGAWMLSDIKRGNEPIKANKGASLWDLGDGVACLELHTKMNSIDQDVVAMLTEAGKIDKKGFKALIIGNDADNFSVGANVGLALFAANAAMWPVIENSISEGQNALMKLKYAPFPVVAAPAGMALGGGCEIVLAASAVQAHAESYMGLVEVGVGVLPGFGGCKELVMRAMTNKKRPGGAMPALSGVFEAISTAKVATSAAEARDMLILREGDSVTMNRKRVLADAKAKALSMVDGYEAPEAIEVNLPGPTAAAAFDMAVGGFVTMGRATAYDAVVGGQVAHVVTGGDTDITEPVSEKKMLQLERDGFMTLIRNHKTLDRIEHMLMTGKPLRN</sequence>